<sequence length="1023" mass="111941">MGGSKKNRRKNPTDDGGVDLLSLAFNLPTRRDIERADREAAQAQSHSQSIRIQYDPGDESSDNESLSTLDLNASKPTAEEVDETPKAQKSSKPRPERQLKPKGHIFQRSSPRHKPKRVDAEPSPTCRASKRDSSKARERSSSSPATLRASSPASSIPSSATFPRSTSNYSQPQFYQPVFAFPAGSVYPPTQYYPALTKADSASDAVQHVPFPLYTLAPTNMPKSHQPSSISQEVQRIQSKLDKVVVELSKHPEDATLRSELSALQTELNTRLNTLLGMTPPKEANMSENSELRDSKTKPKKSTTQSHSITAQREMSPKRKMRHHLCTGCGKVRSSNYHTKHPIVPGGRPSMNYCEDCFEENVEDGALDHHFCYGCGNVRSKEFQRNHPISNGERPFPNYCSVCVEEIRSAEAIADVSMVDFAPSRSHKSSSYTGSARNRTRNGVPAKSSNSGPGPENHQNQLDTLLFSAHTNGSNDVSSLEAKKAPQPLKLSTNGPQLSPSNSSPDSPYYPVRNTGSSQRRAERSPLSSPGSQYGSSPNTSTTPRYQAPYVEDIFSPIHQTSKLPIDNRNSSKFSSYGHRGNIFHPAAPEDEQESVIRSDKAPHSEISEEASDNSTESHTSTDDSAQSTGSKSVKFRSKVDIRLSDSRASSNASSHAKVLEEDIKPNEETIPSRVGIFGTSPKKSQTGYYARTQEPYNSASSFAGGDGDGEAIPERGYRGAFSKDSPATSWLPPMSMSSASGDHWYSSPFAYQSTTAPSIDSYTGFNPDRKSTFNYGSSGGVRTEPGRPPLRATRSAFNSANAGTAAAYPGDGGDWESQRPPPSPTASSQAQGSPESPSNHWKSYTSPYAGGPSTQSSFRKGSSWNNFPSRFDSDCYAMQDDSSFSQSVFSDYSQPSSNPYYQPRKRPFPDLNDYCSFGTWAPRVPGKWAKDYQSTAQPPQQTPYWMSEPIIEEPDSPESSPGKRTNMIEFDEIDISPASASNVTSVLFPDLGSFVDHEHQSDDDSDKENAISKSSRDTSSFD</sequence>
<protein>
    <submittedName>
        <fullName evidence="2">Uncharacterized protein</fullName>
    </submittedName>
</protein>
<feature type="region of interest" description="Disordered" evidence="1">
    <location>
        <begin position="423"/>
        <end position="545"/>
    </location>
</feature>
<dbReference type="STRING" id="398673.A0A2P4ZST9"/>
<feature type="compositionally biased region" description="Low complexity" evidence="1">
    <location>
        <begin position="826"/>
        <end position="835"/>
    </location>
</feature>
<feature type="region of interest" description="Disordered" evidence="1">
    <location>
        <begin position="995"/>
        <end position="1023"/>
    </location>
</feature>
<dbReference type="AlphaFoldDB" id="A0A2P4ZST9"/>
<dbReference type="GeneID" id="29984030"/>
<feature type="compositionally biased region" description="Polar residues" evidence="1">
    <location>
        <begin position="613"/>
        <end position="632"/>
    </location>
</feature>
<comment type="caution">
    <text evidence="2">The sequence shown here is derived from an EMBL/GenBank/DDBJ whole genome shotgun (WGS) entry which is preliminary data.</text>
</comment>
<proteinExistence type="predicted"/>
<evidence type="ECO:0000313" key="2">
    <source>
        <dbReference type="EMBL" id="PON27355.1"/>
    </source>
</evidence>
<feature type="compositionally biased region" description="Polar residues" evidence="1">
    <location>
        <begin position="933"/>
        <end position="945"/>
    </location>
</feature>
<feature type="compositionally biased region" description="Polar residues" evidence="1">
    <location>
        <begin position="447"/>
        <end position="478"/>
    </location>
</feature>
<feature type="compositionally biased region" description="Polar residues" evidence="1">
    <location>
        <begin position="561"/>
        <end position="575"/>
    </location>
</feature>
<dbReference type="EMBL" id="JPDN02000010">
    <property type="protein sequence ID" value="PON27355.1"/>
    <property type="molecule type" value="Genomic_DNA"/>
</dbReference>
<feature type="compositionally biased region" description="Polar residues" evidence="1">
    <location>
        <begin position="526"/>
        <end position="545"/>
    </location>
</feature>
<accession>A0A2P4ZST9</accession>
<feature type="region of interest" description="Disordered" evidence="1">
    <location>
        <begin position="763"/>
        <end position="864"/>
    </location>
</feature>
<feature type="region of interest" description="Disordered" evidence="1">
    <location>
        <begin position="931"/>
        <end position="969"/>
    </location>
</feature>
<reference evidence="2 3" key="1">
    <citation type="journal article" date="2016" name="Genome Announc.">
        <title>Draft Whole-Genome Sequence of Trichoderma gamsii T6085, a Promising Biocontrol Agent of Fusarium Head Blight on Wheat.</title>
        <authorList>
            <person name="Baroncelli R."/>
            <person name="Zapparata A."/>
            <person name="Piaggeschi G."/>
            <person name="Sarrocco S."/>
            <person name="Vannacci G."/>
        </authorList>
    </citation>
    <scope>NUCLEOTIDE SEQUENCE [LARGE SCALE GENOMIC DNA]</scope>
    <source>
        <strain evidence="2 3">T6085</strain>
    </source>
</reference>
<feature type="compositionally biased region" description="Basic residues" evidence="1">
    <location>
        <begin position="1"/>
        <end position="10"/>
    </location>
</feature>
<feature type="compositionally biased region" description="Basic and acidic residues" evidence="1">
    <location>
        <begin position="595"/>
        <end position="607"/>
    </location>
</feature>
<feature type="compositionally biased region" description="Polar residues" evidence="1">
    <location>
        <begin position="63"/>
        <end position="75"/>
    </location>
</feature>
<feature type="compositionally biased region" description="Polar residues" evidence="1">
    <location>
        <begin position="836"/>
        <end position="864"/>
    </location>
</feature>
<feature type="region of interest" description="Disordered" evidence="1">
    <location>
        <begin position="1"/>
        <end position="20"/>
    </location>
</feature>
<feature type="region of interest" description="Disordered" evidence="1">
    <location>
        <begin position="36"/>
        <end position="167"/>
    </location>
</feature>
<feature type="compositionally biased region" description="Basic residues" evidence="1">
    <location>
        <begin position="100"/>
        <end position="116"/>
    </location>
</feature>
<feature type="compositionally biased region" description="Basic and acidic residues" evidence="1">
    <location>
        <begin position="658"/>
        <end position="668"/>
    </location>
</feature>
<feature type="compositionally biased region" description="Low complexity" evidence="1">
    <location>
        <begin position="647"/>
        <end position="657"/>
    </location>
</feature>
<evidence type="ECO:0000256" key="1">
    <source>
        <dbReference type="SAM" id="MobiDB-lite"/>
    </source>
</evidence>
<feature type="compositionally biased region" description="Low complexity" evidence="1">
    <location>
        <begin position="796"/>
        <end position="808"/>
    </location>
</feature>
<organism evidence="2 3">
    <name type="scientific">Trichoderma gamsii</name>
    <dbReference type="NCBI Taxonomy" id="398673"/>
    <lineage>
        <taxon>Eukaryota</taxon>
        <taxon>Fungi</taxon>
        <taxon>Dikarya</taxon>
        <taxon>Ascomycota</taxon>
        <taxon>Pezizomycotina</taxon>
        <taxon>Sordariomycetes</taxon>
        <taxon>Hypocreomycetidae</taxon>
        <taxon>Hypocreales</taxon>
        <taxon>Hypocreaceae</taxon>
        <taxon>Trichoderma</taxon>
    </lineage>
</organism>
<keyword evidence="3" id="KW-1185">Reference proteome</keyword>
<name>A0A2P4ZST9_9HYPO</name>
<feature type="compositionally biased region" description="Basic and acidic residues" evidence="1">
    <location>
        <begin position="129"/>
        <end position="140"/>
    </location>
</feature>
<feature type="compositionally biased region" description="Basic and acidic residues" evidence="1">
    <location>
        <begin position="996"/>
        <end position="1017"/>
    </location>
</feature>
<dbReference type="RefSeq" id="XP_018662998.1">
    <property type="nucleotide sequence ID" value="XM_018803947.1"/>
</dbReference>
<feature type="region of interest" description="Disordered" evidence="1">
    <location>
        <begin position="277"/>
        <end position="321"/>
    </location>
</feature>
<dbReference type="Proteomes" id="UP000054821">
    <property type="component" value="Unassembled WGS sequence"/>
</dbReference>
<evidence type="ECO:0000313" key="3">
    <source>
        <dbReference type="Proteomes" id="UP000054821"/>
    </source>
</evidence>
<feature type="compositionally biased region" description="Low complexity" evidence="1">
    <location>
        <begin position="141"/>
        <end position="160"/>
    </location>
</feature>
<gene>
    <name evidence="2" type="ORF">TGAM01_v203736</name>
</gene>
<feature type="region of interest" description="Disordered" evidence="1">
    <location>
        <begin position="561"/>
        <end position="730"/>
    </location>
</feature>
<feature type="compositionally biased region" description="Low complexity" evidence="1">
    <location>
        <begin position="496"/>
        <end position="511"/>
    </location>
</feature>